<comment type="caution">
    <text evidence="3">The sequence shown here is derived from an EMBL/GenBank/DDBJ whole genome shotgun (WGS) entry which is preliminary data.</text>
</comment>
<dbReference type="SUPFAM" id="SSF53474">
    <property type="entry name" value="alpha/beta-Hydrolases"/>
    <property type="match status" value="1"/>
</dbReference>
<keyword evidence="4" id="KW-1185">Reference proteome</keyword>
<evidence type="ECO:0000259" key="2">
    <source>
        <dbReference type="Pfam" id="PF00561"/>
    </source>
</evidence>
<organism evidence="3 4">
    <name type="scientific">Sphaerisporangium krabiense</name>
    <dbReference type="NCBI Taxonomy" id="763782"/>
    <lineage>
        <taxon>Bacteria</taxon>
        <taxon>Bacillati</taxon>
        <taxon>Actinomycetota</taxon>
        <taxon>Actinomycetes</taxon>
        <taxon>Streptosporangiales</taxon>
        <taxon>Streptosporangiaceae</taxon>
        <taxon>Sphaerisporangium</taxon>
    </lineage>
</organism>
<evidence type="ECO:0000313" key="4">
    <source>
        <dbReference type="Proteomes" id="UP000588112"/>
    </source>
</evidence>
<accession>A0A7W8Z8A8</accession>
<dbReference type="Pfam" id="PF00561">
    <property type="entry name" value="Abhydrolase_1"/>
    <property type="match status" value="1"/>
</dbReference>
<dbReference type="RefSeq" id="WP_239138959.1">
    <property type="nucleotide sequence ID" value="NZ_BOOS01000001.1"/>
</dbReference>
<dbReference type="AlphaFoldDB" id="A0A7W8Z8A8"/>
<evidence type="ECO:0000313" key="3">
    <source>
        <dbReference type="EMBL" id="MBB5629201.1"/>
    </source>
</evidence>
<evidence type="ECO:0000256" key="1">
    <source>
        <dbReference type="ARBA" id="ARBA00022801"/>
    </source>
</evidence>
<name>A0A7W8Z8A8_9ACTN</name>
<keyword evidence="1" id="KW-0378">Hydrolase</keyword>
<feature type="domain" description="AB hydrolase-1" evidence="2">
    <location>
        <begin position="44"/>
        <end position="296"/>
    </location>
</feature>
<reference evidence="3 4" key="1">
    <citation type="submission" date="2020-08" db="EMBL/GenBank/DDBJ databases">
        <title>Sequencing the genomes of 1000 actinobacteria strains.</title>
        <authorList>
            <person name="Klenk H.-P."/>
        </authorList>
    </citation>
    <scope>NUCLEOTIDE SEQUENCE [LARGE SCALE GENOMIC DNA]</scope>
    <source>
        <strain evidence="3 4">DSM 45790</strain>
    </source>
</reference>
<dbReference type="InterPro" id="IPR000639">
    <property type="entry name" value="Epox_hydrolase-like"/>
</dbReference>
<proteinExistence type="predicted"/>
<sequence>MAMSPDDALHDTALAASLEGNFSSRHAEVNGVRLHYVEGGAGEPLLLLGGWPQTWWQWNKVMPALARRHRVIAVDLRGMGGSGKPAGGYDKKTMAADVHALVRHLGLSAVSIAGHDIGAMVAYAFAANHPEATTKIALLDVPHPDRTWSVFGLLPEPDQHLDSVIEAGARSYLWWFAFNQVRGLPERLLEGRSRLLVDWLFDRQAKDPASIDERSRRVYAHAYSTADAVRAGNGWYQTFTRDIDDEQTYGRVSAPVLALGGDESNYVHLRELMPSKGTDVQVAEVADCGHYIPEEQPQAVIDALTAFLGRPRHPLPVSP</sequence>
<dbReference type="InterPro" id="IPR000073">
    <property type="entry name" value="AB_hydrolase_1"/>
</dbReference>
<dbReference type="PRINTS" id="PR00111">
    <property type="entry name" value="ABHYDROLASE"/>
</dbReference>
<dbReference type="Gene3D" id="3.40.50.1820">
    <property type="entry name" value="alpha/beta hydrolase"/>
    <property type="match status" value="1"/>
</dbReference>
<dbReference type="EMBL" id="JACHBR010000001">
    <property type="protein sequence ID" value="MBB5629201.1"/>
    <property type="molecule type" value="Genomic_DNA"/>
</dbReference>
<dbReference type="PRINTS" id="PR00412">
    <property type="entry name" value="EPOXHYDRLASE"/>
</dbReference>
<protein>
    <submittedName>
        <fullName evidence="3">Pimeloyl-ACP methyl ester carboxylesterase</fullName>
    </submittedName>
</protein>
<dbReference type="PANTHER" id="PTHR43329">
    <property type="entry name" value="EPOXIDE HYDROLASE"/>
    <property type="match status" value="1"/>
</dbReference>
<dbReference type="InterPro" id="IPR029058">
    <property type="entry name" value="AB_hydrolase_fold"/>
</dbReference>
<gene>
    <name evidence="3" type="ORF">BJ981_004900</name>
</gene>
<dbReference type="Proteomes" id="UP000588112">
    <property type="component" value="Unassembled WGS sequence"/>
</dbReference>
<dbReference type="GO" id="GO:0016787">
    <property type="term" value="F:hydrolase activity"/>
    <property type="evidence" value="ECO:0007669"/>
    <property type="project" value="UniProtKB-KW"/>
</dbReference>